<dbReference type="GO" id="GO:0005524">
    <property type="term" value="F:ATP binding"/>
    <property type="evidence" value="ECO:0007669"/>
    <property type="project" value="InterPro"/>
</dbReference>
<dbReference type="InterPro" id="IPR003959">
    <property type="entry name" value="ATPase_AAA_core"/>
</dbReference>
<dbReference type="CDD" id="cd00009">
    <property type="entry name" value="AAA"/>
    <property type="match status" value="1"/>
</dbReference>
<dbReference type="AlphaFoldDB" id="R4Z225"/>
<dbReference type="GO" id="GO:0016887">
    <property type="term" value="F:ATP hydrolysis activity"/>
    <property type="evidence" value="ECO:0007669"/>
    <property type="project" value="InterPro"/>
</dbReference>
<dbReference type="Pfam" id="PF00004">
    <property type="entry name" value="AAA"/>
    <property type="match status" value="1"/>
</dbReference>
<evidence type="ECO:0000259" key="1">
    <source>
        <dbReference type="SMART" id="SM00382"/>
    </source>
</evidence>
<name>R4Z225_9ACTN</name>
<evidence type="ECO:0000313" key="2">
    <source>
        <dbReference type="EMBL" id="CCM63286.1"/>
    </source>
</evidence>
<dbReference type="Gene3D" id="3.40.50.300">
    <property type="entry name" value="P-loop containing nucleotide triphosphate hydrolases"/>
    <property type="match status" value="1"/>
</dbReference>
<gene>
    <name evidence="2" type="ORF">BN381_20110</name>
</gene>
<feature type="domain" description="AAA+ ATPase" evidence="1">
    <location>
        <begin position="42"/>
        <end position="292"/>
    </location>
</feature>
<dbReference type="RefSeq" id="WP_012225647.1">
    <property type="nucleotide sequence ID" value="NZ_HG422565.1"/>
</dbReference>
<dbReference type="InterPro" id="IPR003593">
    <property type="entry name" value="AAA+_ATPase"/>
</dbReference>
<accession>R4Z225</accession>
<dbReference type="eggNOG" id="COG2909">
    <property type="taxonomic scope" value="Bacteria"/>
</dbReference>
<dbReference type="InterPro" id="IPR027417">
    <property type="entry name" value="P-loop_NTPase"/>
</dbReference>
<dbReference type="EMBL" id="CANL01000012">
    <property type="protein sequence ID" value="CCM63286.1"/>
    <property type="molecule type" value="Genomic_DNA"/>
</dbReference>
<dbReference type="STRING" id="1229780.BN381_20110"/>
<protein>
    <recommendedName>
        <fullName evidence="1">AAA+ ATPase domain-containing protein</fullName>
    </recommendedName>
</protein>
<sequence length="642" mass="69116">MPPELEVNVSLGDLAQQLDAQRFVGRHTERALVAEALAGSRSSRLVYVHGPGGVGKSALCRAVARDAELGGYRVHRLDGRTLTPDPDELRAAFVAAADHSALLIIDEIDQLAAMRVAVRDLLVQVMPASSVVVLVGRCAPDRTWFDAGLDQVVVELRLRPLGHADALELLCRLGVHDAAVCGRLVRWSGGSPLALIVAAQSAEERRLGMPVPPPALGVDGDVEALLADRLGGGELSGVDPDVLDVAGVASVVDARVLAAALPGGPVRGGLAQLRDLSTAERLGARVSLHRLLRSAVRARLASTDPDRYRTLVMRTAEHLRHRALTEDHRLLLELADLVEDPELPLSFDPGTSYFPDRVRAGDLDAVARVHDPTAGWFGRLRRWCEDAPESVLIVRHADGTPASLVVLSTPASLPGWAAGFIEVAPAVDHAARAGHLDESFFAHTSVVIDPPVDSDELAEMMQVGNSAGFARGLVRSQRYGYLTAVGRREWGAADLLGYRELPELRRSDDGRELFTLRSDFGPDGLIGMVFAIIQEEQLGVASVAGSRGVELIDALRHFHDDDALRRCRIDGDPDEVRAVVRAAVDAAFGDGPTDAVLRQALVRAYLDVDGGHAPARAELHMSRSSFYRHLQRARQRLADSAR</sequence>
<reference evidence="2 3" key="1">
    <citation type="journal article" date="2013" name="ISME J.">
        <title>Metabolic model for the filamentous 'Candidatus Microthrix parvicella' based on genomic and metagenomic analyses.</title>
        <authorList>
            <person name="Jon McIlroy S."/>
            <person name="Kristiansen R."/>
            <person name="Albertsen M."/>
            <person name="Michael Karst S."/>
            <person name="Rossetti S."/>
            <person name="Lund Nielsen J."/>
            <person name="Tandoi V."/>
            <person name="James Seviour R."/>
            <person name="Nielsen P.H."/>
        </authorList>
    </citation>
    <scope>NUCLEOTIDE SEQUENCE [LARGE SCALE GENOMIC DNA]</scope>
    <source>
        <strain evidence="2 3">RN1</strain>
    </source>
</reference>
<dbReference type="SUPFAM" id="SSF52540">
    <property type="entry name" value="P-loop containing nucleoside triphosphate hydrolases"/>
    <property type="match status" value="1"/>
</dbReference>
<dbReference type="OrthoDB" id="5167319at2"/>
<organism evidence="2 3">
    <name type="scientific">Candidatus Neomicrothrix parvicella RN1</name>
    <dbReference type="NCBI Taxonomy" id="1229780"/>
    <lineage>
        <taxon>Bacteria</taxon>
        <taxon>Bacillati</taxon>
        <taxon>Actinomycetota</taxon>
        <taxon>Acidimicrobiia</taxon>
        <taxon>Acidimicrobiales</taxon>
        <taxon>Microthrixaceae</taxon>
        <taxon>Candidatus Neomicrothrix</taxon>
    </lineage>
</organism>
<keyword evidence="3" id="KW-1185">Reference proteome</keyword>
<proteinExistence type="predicted"/>
<dbReference type="HOGENOM" id="CLU_025133_0_0_11"/>
<comment type="caution">
    <text evidence="2">The sequence shown here is derived from an EMBL/GenBank/DDBJ whole genome shotgun (WGS) entry which is preliminary data.</text>
</comment>
<dbReference type="Proteomes" id="UP000018291">
    <property type="component" value="Unassembled WGS sequence"/>
</dbReference>
<dbReference type="SMART" id="SM00382">
    <property type="entry name" value="AAA"/>
    <property type="match status" value="1"/>
</dbReference>
<evidence type="ECO:0000313" key="3">
    <source>
        <dbReference type="Proteomes" id="UP000018291"/>
    </source>
</evidence>